<feature type="signal peptide" evidence="2">
    <location>
        <begin position="1"/>
        <end position="27"/>
    </location>
</feature>
<dbReference type="HOGENOM" id="CLU_123479_0_0_1"/>
<keyword evidence="2" id="KW-0732">Signal</keyword>
<evidence type="ECO:0000313" key="4">
    <source>
        <dbReference type="Proteomes" id="UP000054266"/>
    </source>
</evidence>
<evidence type="ECO:0000256" key="2">
    <source>
        <dbReference type="SAM" id="SignalP"/>
    </source>
</evidence>
<feature type="region of interest" description="Disordered" evidence="1">
    <location>
        <begin position="50"/>
        <end position="69"/>
    </location>
</feature>
<accession>A0A0D2GLJ0</accession>
<dbReference type="EMBL" id="KN846956">
    <property type="protein sequence ID" value="KIW73269.1"/>
    <property type="molecule type" value="Genomic_DNA"/>
</dbReference>
<feature type="chain" id="PRO_5002258698" evidence="2">
    <location>
        <begin position="28"/>
        <end position="178"/>
    </location>
</feature>
<evidence type="ECO:0000313" key="3">
    <source>
        <dbReference type="EMBL" id="KIW73269.1"/>
    </source>
</evidence>
<name>A0A0D2GLJ0_9EURO</name>
<feature type="compositionally biased region" description="Polar residues" evidence="1">
    <location>
        <begin position="59"/>
        <end position="69"/>
    </location>
</feature>
<keyword evidence="4" id="KW-1185">Reference proteome</keyword>
<sequence length="178" mass="18156">MHAFVQILSPSFLVRFVLVLFTAQATCSPLWWDFSPGEATDAVPTGTLAPPHRVRARSPANTSVNPNAVTGTTCDDPSVALDTHDTNVAILSICGGIAGSIQFCGGDPATTVGASGTSKFTLSAVNADQGATINVSKGRWEGCVRAARATCPTGTFSSTCVGGTSDGVGFTFVLSGNN</sequence>
<gene>
    <name evidence="3" type="ORF">PV04_01401</name>
</gene>
<protein>
    <submittedName>
        <fullName evidence="3">Uncharacterized protein</fullName>
    </submittedName>
</protein>
<evidence type="ECO:0000256" key="1">
    <source>
        <dbReference type="SAM" id="MobiDB-lite"/>
    </source>
</evidence>
<dbReference type="Proteomes" id="UP000054266">
    <property type="component" value="Unassembled WGS sequence"/>
</dbReference>
<reference evidence="3 4" key="1">
    <citation type="submission" date="2015-01" db="EMBL/GenBank/DDBJ databases">
        <title>The Genome Sequence of Capronia semiimmersa CBS27337.</title>
        <authorList>
            <consortium name="The Broad Institute Genomics Platform"/>
            <person name="Cuomo C."/>
            <person name="de Hoog S."/>
            <person name="Gorbushina A."/>
            <person name="Stielow B."/>
            <person name="Teixiera M."/>
            <person name="Abouelleil A."/>
            <person name="Chapman S.B."/>
            <person name="Priest M."/>
            <person name="Young S.K."/>
            <person name="Wortman J."/>
            <person name="Nusbaum C."/>
            <person name="Birren B."/>
        </authorList>
    </citation>
    <scope>NUCLEOTIDE SEQUENCE [LARGE SCALE GENOMIC DNA]</scope>
    <source>
        <strain evidence="3 4">CBS 27337</strain>
    </source>
</reference>
<proteinExistence type="predicted"/>
<dbReference type="AlphaFoldDB" id="A0A0D2GLJ0"/>
<organism evidence="3 4">
    <name type="scientific">Phialophora macrospora</name>
    <dbReference type="NCBI Taxonomy" id="1851006"/>
    <lineage>
        <taxon>Eukaryota</taxon>
        <taxon>Fungi</taxon>
        <taxon>Dikarya</taxon>
        <taxon>Ascomycota</taxon>
        <taxon>Pezizomycotina</taxon>
        <taxon>Eurotiomycetes</taxon>
        <taxon>Chaetothyriomycetidae</taxon>
        <taxon>Chaetothyriales</taxon>
        <taxon>Herpotrichiellaceae</taxon>
        <taxon>Phialophora</taxon>
    </lineage>
</organism>